<feature type="transmembrane region" description="Helical" evidence="9">
    <location>
        <begin position="384"/>
        <end position="402"/>
    </location>
</feature>
<dbReference type="InterPro" id="IPR004853">
    <property type="entry name" value="Sugar_P_trans_dom"/>
</dbReference>
<keyword evidence="12" id="KW-1185">Reference proteome</keyword>
<dbReference type="AlphaFoldDB" id="A0AAN6XW61"/>
<dbReference type="InterPro" id="IPR037185">
    <property type="entry name" value="EmrE-like"/>
</dbReference>
<evidence type="ECO:0000259" key="10">
    <source>
        <dbReference type="Pfam" id="PF03151"/>
    </source>
</evidence>
<gene>
    <name evidence="11" type="ORF">QBC40DRAFT_270583</name>
</gene>
<reference evidence="11" key="2">
    <citation type="submission" date="2023-05" db="EMBL/GenBank/DDBJ databases">
        <authorList>
            <consortium name="Lawrence Berkeley National Laboratory"/>
            <person name="Steindorff A."/>
            <person name="Hensen N."/>
            <person name="Bonometti L."/>
            <person name="Westerberg I."/>
            <person name="Brannstrom I.O."/>
            <person name="Guillou S."/>
            <person name="Cros-Aarteil S."/>
            <person name="Calhoun S."/>
            <person name="Haridas S."/>
            <person name="Kuo A."/>
            <person name="Mondo S."/>
            <person name="Pangilinan J."/>
            <person name="Riley R."/>
            <person name="Labutti K."/>
            <person name="Andreopoulos B."/>
            <person name="Lipzen A."/>
            <person name="Chen C."/>
            <person name="Yanf M."/>
            <person name="Daum C."/>
            <person name="Ng V."/>
            <person name="Clum A."/>
            <person name="Ohm R."/>
            <person name="Martin F."/>
            <person name="Silar P."/>
            <person name="Natvig D."/>
            <person name="Lalanne C."/>
            <person name="Gautier V."/>
            <person name="Ament-Velasquez S.L."/>
            <person name="Kruys A."/>
            <person name="Hutchinson M.I."/>
            <person name="Powell A.J."/>
            <person name="Barry K."/>
            <person name="Miller A.N."/>
            <person name="Grigoriev I.V."/>
            <person name="Debuchy R."/>
            <person name="Gladieux P."/>
            <person name="Thoren M.H."/>
            <person name="Johannesson H."/>
        </authorList>
    </citation>
    <scope>NUCLEOTIDE SEQUENCE</scope>
    <source>
        <strain evidence="11">CBS 315.58</strain>
    </source>
</reference>
<sequence>MPHSTPHMRAPSQNRSSHANGSPAHNGTEKFPEFDAAHVFDSSAPNGGKNGYGYSKAGATQPEQRWQSHAHRDSRVKWAPGAASSPAYGHARKRSSISNAIHRMRSGSMSQNAHEIADALRAPVSWKLIALCLMWYWSSALTNTSSKSILTAFNKPATLTVVQFGFVSSYCLICSSLASKFPKLRTIIPALKHPIRYPSRDVIKTTLPLAAFQIGGHLLSSTATSKIPVSLVHTIKGLSPLFTVLAYRFIFDIRYPRATYISLVPLTIGVMLACSGNKSQFGGQFLGILCALCATIIFVTQNIFSKRLFNEAARAEAEEHGVQSKKLDKLNLLCYSSGMAFICTLPIWFWSEGFHILTDFLYDGSVDLTVAPNSFDHGRLTMEYIFNGTFHFGQNILAFVLLSTVSPVTYSVASLLKRVFVIFVALVWFRSPTTKLQAVGICLTFLGLYLYDRSSEKNRADQKARRMTGESLKQSEGGILPLSVKNGVMTTSPQEMNGGGVLGRGGYGYNGFSGGGYGYTNGRSSPNPPPQPRPVSSGVVNGDSKKSDDYAVGKRARGASNAAWLAPGTRAEETWRAGDNAPPTGSNLVAAR</sequence>
<keyword evidence="6 9" id="KW-1133">Transmembrane helix</keyword>
<evidence type="ECO:0000313" key="12">
    <source>
        <dbReference type="Proteomes" id="UP001303160"/>
    </source>
</evidence>
<feature type="region of interest" description="Disordered" evidence="8">
    <location>
        <begin position="1"/>
        <end position="94"/>
    </location>
</feature>
<dbReference type="SUPFAM" id="SSF103481">
    <property type="entry name" value="Multidrug resistance efflux transporter EmrE"/>
    <property type="match status" value="2"/>
</dbReference>
<keyword evidence="5 9" id="KW-0812">Transmembrane</keyword>
<evidence type="ECO:0000256" key="3">
    <source>
        <dbReference type="ARBA" id="ARBA00010425"/>
    </source>
</evidence>
<protein>
    <submittedName>
        <fullName evidence="11">Triose-phosphate transporter family-domain-containing protein</fullName>
    </submittedName>
</protein>
<keyword evidence="7 9" id="KW-0472">Membrane</keyword>
<feature type="transmembrane region" description="Helical" evidence="9">
    <location>
        <begin position="284"/>
        <end position="304"/>
    </location>
</feature>
<feature type="domain" description="Sugar phosphate transporter" evidence="10">
    <location>
        <begin position="127"/>
        <end position="451"/>
    </location>
</feature>
<feature type="region of interest" description="Disordered" evidence="8">
    <location>
        <begin position="518"/>
        <end position="592"/>
    </location>
</feature>
<evidence type="ECO:0000256" key="2">
    <source>
        <dbReference type="ARBA" id="ARBA00004477"/>
    </source>
</evidence>
<feature type="transmembrane region" description="Helical" evidence="9">
    <location>
        <begin position="332"/>
        <end position="351"/>
    </location>
</feature>
<comment type="subcellular location">
    <subcellularLocation>
        <location evidence="2">Endoplasmic reticulum membrane</location>
        <topology evidence="2">Multi-pass membrane protein</topology>
    </subcellularLocation>
</comment>
<feature type="compositionally biased region" description="Basic and acidic residues" evidence="8">
    <location>
        <begin position="543"/>
        <end position="552"/>
    </location>
</feature>
<name>A0AAN6XW61_9PEZI</name>
<evidence type="ECO:0000256" key="9">
    <source>
        <dbReference type="SAM" id="Phobius"/>
    </source>
</evidence>
<reference evidence="11" key="1">
    <citation type="journal article" date="2023" name="Mol. Phylogenet. Evol.">
        <title>Genome-scale phylogeny and comparative genomics of the fungal order Sordariales.</title>
        <authorList>
            <person name="Hensen N."/>
            <person name="Bonometti L."/>
            <person name="Westerberg I."/>
            <person name="Brannstrom I.O."/>
            <person name="Guillou S."/>
            <person name="Cros-Aarteil S."/>
            <person name="Calhoun S."/>
            <person name="Haridas S."/>
            <person name="Kuo A."/>
            <person name="Mondo S."/>
            <person name="Pangilinan J."/>
            <person name="Riley R."/>
            <person name="LaButti K."/>
            <person name="Andreopoulos B."/>
            <person name="Lipzen A."/>
            <person name="Chen C."/>
            <person name="Yan M."/>
            <person name="Daum C."/>
            <person name="Ng V."/>
            <person name="Clum A."/>
            <person name="Steindorff A."/>
            <person name="Ohm R.A."/>
            <person name="Martin F."/>
            <person name="Silar P."/>
            <person name="Natvig D.O."/>
            <person name="Lalanne C."/>
            <person name="Gautier V."/>
            <person name="Ament-Velasquez S.L."/>
            <person name="Kruys A."/>
            <person name="Hutchinson M.I."/>
            <person name="Powell A.J."/>
            <person name="Barry K."/>
            <person name="Miller A.N."/>
            <person name="Grigoriev I.V."/>
            <person name="Debuchy R."/>
            <person name="Gladieux P."/>
            <person name="Hiltunen Thoren M."/>
            <person name="Johannesson H."/>
        </authorList>
    </citation>
    <scope>NUCLEOTIDE SEQUENCE</scope>
    <source>
        <strain evidence="11">CBS 315.58</strain>
    </source>
</reference>
<comment type="subunit">
    <text evidence="4">Homooligomer.</text>
</comment>
<feature type="compositionally biased region" description="Polar residues" evidence="8">
    <location>
        <begin position="583"/>
        <end position="592"/>
    </location>
</feature>
<evidence type="ECO:0000256" key="5">
    <source>
        <dbReference type="ARBA" id="ARBA00022692"/>
    </source>
</evidence>
<dbReference type="GO" id="GO:0005789">
    <property type="term" value="C:endoplasmic reticulum membrane"/>
    <property type="evidence" value="ECO:0007669"/>
    <property type="project" value="UniProtKB-SubCell"/>
</dbReference>
<evidence type="ECO:0000256" key="7">
    <source>
        <dbReference type="ARBA" id="ARBA00023136"/>
    </source>
</evidence>
<feature type="compositionally biased region" description="Polar residues" evidence="8">
    <location>
        <begin position="11"/>
        <end position="25"/>
    </location>
</feature>
<feature type="compositionally biased region" description="Basic and acidic residues" evidence="8">
    <location>
        <begin position="27"/>
        <end position="38"/>
    </location>
</feature>
<feature type="transmembrane region" description="Helical" evidence="9">
    <location>
        <begin position="258"/>
        <end position="278"/>
    </location>
</feature>
<evidence type="ECO:0000256" key="8">
    <source>
        <dbReference type="SAM" id="MobiDB-lite"/>
    </source>
</evidence>
<dbReference type="Pfam" id="PF03151">
    <property type="entry name" value="TPT"/>
    <property type="match status" value="1"/>
</dbReference>
<accession>A0AAN6XW61</accession>
<evidence type="ECO:0000256" key="6">
    <source>
        <dbReference type="ARBA" id="ARBA00022989"/>
    </source>
</evidence>
<comment type="caution">
    <text evidence="11">The sequence shown here is derived from an EMBL/GenBank/DDBJ whole genome shotgun (WGS) entry which is preliminary data.</text>
</comment>
<dbReference type="InterPro" id="IPR050186">
    <property type="entry name" value="TPT_transporter"/>
</dbReference>
<dbReference type="EMBL" id="MU863875">
    <property type="protein sequence ID" value="KAK4205652.1"/>
    <property type="molecule type" value="Genomic_DNA"/>
</dbReference>
<dbReference type="Proteomes" id="UP001303160">
    <property type="component" value="Unassembled WGS sequence"/>
</dbReference>
<evidence type="ECO:0000256" key="4">
    <source>
        <dbReference type="ARBA" id="ARBA00011182"/>
    </source>
</evidence>
<comment type="similarity">
    <text evidence="3">Belongs to the TPT transporter family. SLC35D subfamily.</text>
</comment>
<evidence type="ECO:0000256" key="1">
    <source>
        <dbReference type="ARBA" id="ARBA00003420"/>
    </source>
</evidence>
<evidence type="ECO:0000313" key="11">
    <source>
        <dbReference type="EMBL" id="KAK4205652.1"/>
    </source>
</evidence>
<proteinExistence type="inferred from homology"/>
<organism evidence="11 12">
    <name type="scientific">Triangularia verruculosa</name>
    <dbReference type="NCBI Taxonomy" id="2587418"/>
    <lineage>
        <taxon>Eukaryota</taxon>
        <taxon>Fungi</taxon>
        <taxon>Dikarya</taxon>
        <taxon>Ascomycota</taxon>
        <taxon>Pezizomycotina</taxon>
        <taxon>Sordariomycetes</taxon>
        <taxon>Sordariomycetidae</taxon>
        <taxon>Sordariales</taxon>
        <taxon>Podosporaceae</taxon>
        <taxon>Triangularia</taxon>
    </lineage>
</organism>
<dbReference type="PANTHER" id="PTHR11132">
    <property type="entry name" value="SOLUTE CARRIER FAMILY 35"/>
    <property type="match status" value="1"/>
</dbReference>
<comment type="function">
    <text evidence="1">Involved in the import of GDP-mannose from the cytoplasm into the Golgi lumen.</text>
</comment>